<keyword evidence="7" id="KW-0418">Kinase</keyword>
<name>A0A3Q0SMT4_AMPCI</name>
<dbReference type="GeneTree" id="ENSGT00940000164858"/>
<keyword evidence="3" id="KW-0597">Phosphoprotein</keyword>
<dbReference type="FunFam" id="1.10.510.10:FF:000071">
    <property type="entry name" value="Mitogen-activated protein kinase kinase kinase 3 isoform 2"/>
    <property type="match status" value="1"/>
</dbReference>
<keyword evidence="6 10" id="KW-0547">Nucleotide-binding</keyword>
<keyword evidence="2" id="KW-0723">Serine/threonine-protein kinase</keyword>
<dbReference type="GO" id="GO:0005524">
    <property type="term" value="F:ATP binding"/>
    <property type="evidence" value="ECO:0007669"/>
    <property type="project" value="UniProtKB-UniRule"/>
</dbReference>
<dbReference type="STRING" id="61819.ENSACIP00000026224"/>
<dbReference type="Proteomes" id="UP000261340">
    <property type="component" value="Unplaced"/>
</dbReference>
<dbReference type="PROSITE" id="PS00107">
    <property type="entry name" value="PROTEIN_KINASE_ATP"/>
    <property type="match status" value="1"/>
</dbReference>
<evidence type="ECO:0000256" key="5">
    <source>
        <dbReference type="ARBA" id="ARBA00022723"/>
    </source>
</evidence>
<feature type="binding site" evidence="10">
    <location>
        <position position="335"/>
    </location>
    <ligand>
        <name>ATP</name>
        <dbReference type="ChEBI" id="CHEBI:30616"/>
    </ligand>
</feature>
<dbReference type="InterPro" id="IPR000270">
    <property type="entry name" value="PB1_dom"/>
</dbReference>
<dbReference type="OMA" id="IPEMMDQ"/>
<feature type="domain" description="Protein kinase" evidence="12">
    <location>
        <begin position="306"/>
        <end position="566"/>
    </location>
</feature>
<feature type="compositionally biased region" description="Polar residues" evidence="11">
    <location>
        <begin position="178"/>
        <end position="193"/>
    </location>
</feature>
<evidence type="ECO:0000256" key="11">
    <source>
        <dbReference type="SAM" id="MobiDB-lite"/>
    </source>
</evidence>
<protein>
    <submittedName>
        <fullName evidence="13">Mitogen-activated protein kinase kinase kinase 22</fullName>
    </submittedName>
</protein>
<reference evidence="13" key="1">
    <citation type="submission" date="2025-08" db="UniProtKB">
        <authorList>
            <consortium name="Ensembl"/>
        </authorList>
    </citation>
    <scope>IDENTIFICATION</scope>
</reference>
<evidence type="ECO:0000256" key="8">
    <source>
        <dbReference type="ARBA" id="ARBA00022840"/>
    </source>
</evidence>
<dbReference type="InterPro" id="IPR000719">
    <property type="entry name" value="Prot_kinase_dom"/>
</dbReference>
<proteinExistence type="predicted"/>
<dbReference type="GO" id="GO:0035556">
    <property type="term" value="P:intracellular signal transduction"/>
    <property type="evidence" value="ECO:0007669"/>
    <property type="project" value="UniProtKB-ARBA"/>
</dbReference>
<dbReference type="Pfam" id="PF00069">
    <property type="entry name" value="Pkinase"/>
    <property type="match status" value="1"/>
</dbReference>
<dbReference type="SUPFAM" id="SSF56112">
    <property type="entry name" value="Protein kinase-like (PK-like)"/>
    <property type="match status" value="1"/>
</dbReference>
<evidence type="ECO:0000256" key="9">
    <source>
        <dbReference type="ARBA" id="ARBA00022842"/>
    </source>
</evidence>
<dbReference type="SMART" id="SM00666">
    <property type="entry name" value="PB1"/>
    <property type="match status" value="1"/>
</dbReference>
<evidence type="ECO:0000256" key="2">
    <source>
        <dbReference type="ARBA" id="ARBA00022527"/>
    </source>
</evidence>
<dbReference type="InterPro" id="IPR011009">
    <property type="entry name" value="Kinase-like_dom_sf"/>
</dbReference>
<dbReference type="GO" id="GO:0046872">
    <property type="term" value="F:metal ion binding"/>
    <property type="evidence" value="ECO:0007669"/>
    <property type="project" value="UniProtKB-KW"/>
</dbReference>
<sequence length="570" mass="64490">LDDEEALNSIMKDLAALGRCYTQHNSHKPKSRTLLYKQDLRVKLEHEREKRIILFQRPLKIKELLQKVTEAFGQQMDMFFMEKELLLPLKTQEDLDQAVLTLGCSSGTNGLLRILLKTPKNNHYLQVNSRDKQSEMKSSRSLGDLKGSLLKGSERVRKHSTGSLHTGRTSPPPGSVPEEQQQIARQGSYTSIHSEGEFIPENPDQNMLDPFGSADNSLSSSCQSIDQSWPRAHYMQCTCKVNCVKADSQYRRRTLPRSFMPQENLFQLVPSSRTRSYNGDSTLQYSDLRSLGRTAEKSSPRAPVNWRQGKLLGRGAFGEVYLCYDADTGRELAAKQVPFDPDCQETSKEVNALECEIQLLKNLRHERIVQYYGCLRDLEQRKLTIFVEFMPGGSIKDQLKAYGALTEKVTRRYTRQILQGVSYLHSNMIVHRDIKGANILRDSSGNVKLGDFGASKRIQTICMSGTGIKSVTGTPYWMSPEVINGEGYGRKADVWSVACTVVEMLTQKPPWAEYEAMAAIFKIATQPTKPTLPEGVSDTCRDFLRQVFVEEKWRPTADILLSHPFVQGSF</sequence>
<keyword evidence="4" id="KW-0808">Transferase</keyword>
<dbReference type="AlphaFoldDB" id="A0A3Q0SMT4"/>
<dbReference type="PANTHER" id="PTHR11584">
    <property type="entry name" value="SERINE/THREONINE PROTEIN KINASE"/>
    <property type="match status" value="1"/>
</dbReference>
<accession>A0A3Q0SMT4</accession>
<evidence type="ECO:0000256" key="6">
    <source>
        <dbReference type="ARBA" id="ARBA00022741"/>
    </source>
</evidence>
<evidence type="ECO:0000259" key="12">
    <source>
        <dbReference type="PROSITE" id="PS50011"/>
    </source>
</evidence>
<dbReference type="Ensembl" id="ENSACIT00000026913.1">
    <property type="protein sequence ID" value="ENSACIP00000026224.1"/>
    <property type="gene ID" value="ENSACIG00000020310.1"/>
</dbReference>
<dbReference type="Gene3D" id="1.10.510.10">
    <property type="entry name" value="Transferase(Phosphotransferase) domain 1"/>
    <property type="match status" value="1"/>
</dbReference>
<dbReference type="FunFam" id="3.10.20.90:FF:000026">
    <property type="entry name" value="Mitogen-activated protein kinase kinase kinase 3 isoform 2"/>
    <property type="match status" value="1"/>
</dbReference>
<evidence type="ECO:0000313" key="14">
    <source>
        <dbReference type="Proteomes" id="UP000261340"/>
    </source>
</evidence>
<dbReference type="CDD" id="cd06653">
    <property type="entry name" value="STKc_MEKK3_like_u1"/>
    <property type="match status" value="1"/>
</dbReference>
<dbReference type="SUPFAM" id="SSF54277">
    <property type="entry name" value="CAD &amp; PB1 domains"/>
    <property type="match status" value="1"/>
</dbReference>
<dbReference type="InterPro" id="IPR017441">
    <property type="entry name" value="Protein_kinase_ATP_BS"/>
</dbReference>
<dbReference type="Pfam" id="PF00564">
    <property type="entry name" value="PB1"/>
    <property type="match status" value="1"/>
</dbReference>
<reference evidence="13" key="2">
    <citation type="submission" date="2025-09" db="UniProtKB">
        <authorList>
            <consortium name="Ensembl"/>
        </authorList>
    </citation>
    <scope>IDENTIFICATION</scope>
</reference>
<keyword evidence="8 10" id="KW-0067">ATP-binding</keyword>
<evidence type="ECO:0000256" key="3">
    <source>
        <dbReference type="ARBA" id="ARBA00022553"/>
    </source>
</evidence>
<evidence type="ECO:0000256" key="4">
    <source>
        <dbReference type="ARBA" id="ARBA00022679"/>
    </source>
</evidence>
<dbReference type="PANTHER" id="PTHR11584:SF369">
    <property type="entry name" value="MITOGEN-ACTIVATED PROTEIN KINASE KINASE KINASE 19-RELATED"/>
    <property type="match status" value="1"/>
</dbReference>
<organism evidence="13 14">
    <name type="scientific">Amphilophus citrinellus</name>
    <name type="common">Midas cichlid</name>
    <name type="synonym">Cichlasoma citrinellum</name>
    <dbReference type="NCBI Taxonomy" id="61819"/>
    <lineage>
        <taxon>Eukaryota</taxon>
        <taxon>Metazoa</taxon>
        <taxon>Chordata</taxon>
        <taxon>Craniata</taxon>
        <taxon>Vertebrata</taxon>
        <taxon>Euteleostomi</taxon>
        <taxon>Actinopterygii</taxon>
        <taxon>Neopterygii</taxon>
        <taxon>Teleostei</taxon>
        <taxon>Neoteleostei</taxon>
        <taxon>Acanthomorphata</taxon>
        <taxon>Ovalentaria</taxon>
        <taxon>Cichlomorphae</taxon>
        <taxon>Cichliformes</taxon>
        <taxon>Cichlidae</taxon>
        <taxon>New World cichlids</taxon>
        <taxon>Cichlasomatinae</taxon>
        <taxon>Heroini</taxon>
        <taxon>Amphilophus</taxon>
    </lineage>
</organism>
<keyword evidence="5" id="KW-0479">Metal-binding</keyword>
<dbReference type="Gene3D" id="3.10.20.90">
    <property type="entry name" value="Phosphatidylinositol 3-kinase Catalytic Subunit, Chain A, domain 1"/>
    <property type="match status" value="1"/>
</dbReference>
<evidence type="ECO:0000256" key="1">
    <source>
        <dbReference type="ARBA" id="ARBA00001946"/>
    </source>
</evidence>
<dbReference type="GO" id="GO:0004674">
    <property type="term" value="F:protein serine/threonine kinase activity"/>
    <property type="evidence" value="ECO:0007669"/>
    <property type="project" value="UniProtKB-KW"/>
</dbReference>
<dbReference type="PROSITE" id="PS50011">
    <property type="entry name" value="PROTEIN_KINASE_DOM"/>
    <property type="match status" value="1"/>
</dbReference>
<comment type="cofactor">
    <cofactor evidence="1">
        <name>Mg(2+)</name>
        <dbReference type="ChEBI" id="CHEBI:18420"/>
    </cofactor>
</comment>
<feature type="compositionally biased region" description="Low complexity" evidence="11">
    <location>
        <begin position="139"/>
        <end position="151"/>
    </location>
</feature>
<keyword evidence="9" id="KW-0460">Magnesium</keyword>
<feature type="region of interest" description="Disordered" evidence="11">
    <location>
        <begin position="127"/>
        <end position="222"/>
    </location>
</feature>
<evidence type="ECO:0000256" key="10">
    <source>
        <dbReference type="PROSITE-ProRule" id="PRU10141"/>
    </source>
</evidence>
<evidence type="ECO:0000313" key="13">
    <source>
        <dbReference type="Ensembl" id="ENSACIP00000026224.1"/>
    </source>
</evidence>
<dbReference type="SMART" id="SM00220">
    <property type="entry name" value="S_TKc"/>
    <property type="match status" value="1"/>
</dbReference>
<evidence type="ECO:0000256" key="7">
    <source>
        <dbReference type="ARBA" id="ARBA00022777"/>
    </source>
</evidence>
<keyword evidence="14" id="KW-1185">Reference proteome</keyword>
<feature type="compositionally biased region" description="Basic and acidic residues" evidence="11">
    <location>
        <begin position="129"/>
        <end position="138"/>
    </location>
</feature>